<dbReference type="InterPro" id="IPR050471">
    <property type="entry name" value="AB_hydrolase"/>
</dbReference>
<dbReference type="PANTHER" id="PTHR43433">
    <property type="entry name" value="HYDROLASE, ALPHA/BETA FOLD FAMILY PROTEIN"/>
    <property type="match status" value="1"/>
</dbReference>
<reference evidence="2 3" key="1">
    <citation type="submission" date="2019-09" db="EMBL/GenBank/DDBJ databases">
        <title>The complete genome of Methanoplanus sp. FWC-SCC4.</title>
        <authorList>
            <person name="Chen S.-C."/>
            <person name="Zhou Y.-Z."/>
            <person name="Lai M.-C."/>
        </authorList>
    </citation>
    <scope>NUCLEOTIDE SEQUENCE [LARGE SCALE GENOMIC DNA]</scope>
    <source>
        <strain evidence="2 3">FWC-SCC4</strain>
    </source>
</reference>
<evidence type="ECO:0000313" key="2">
    <source>
        <dbReference type="EMBL" id="WOF16741.1"/>
    </source>
</evidence>
<protein>
    <submittedName>
        <fullName evidence="2">Alpha/beta hydrolase</fullName>
    </submittedName>
</protein>
<accession>A0AA97I4U7</accession>
<name>A0AA97I4U7_9EURY</name>
<dbReference type="EMBL" id="CP043875">
    <property type="protein sequence ID" value="WOF16741.1"/>
    <property type="molecule type" value="Genomic_DNA"/>
</dbReference>
<dbReference type="Gene3D" id="3.40.50.1820">
    <property type="entry name" value="alpha/beta hydrolase"/>
    <property type="match status" value="1"/>
</dbReference>
<dbReference type="PRINTS" id="PR00412">
    <property type="entry name" value="EPOXHYDRLASE"/>
</dbReference>
<keyword evidence="3" id="KW-1185">Reference proteome</keyword>
<dbReference type="AlphaFoldDB" id="A0AA97I4U7"/>
<organism evidence="2 3">
    <name type="scientific">Methanochimaera problematica</name>
    <dbReference type="NCBI Taxonomy" id="2609417"/>
    <lineage>
        <taxon>Archaea</taxon>
        <taxon>Methanobacteriati</taxon>
        <taxon>Methanobacteriota</taxon>
        <taxon>Stenosarchaea group</taxon>
        <taxon>Methanomicrobia</taxon>
        <taxon>Methanomicrobiales</taxon>
        <taxon>Methanomicrobiaceae</taxon>
        <taxon>Methanochimaera</taxon>
    </lineage>
</organism>
<gene>
    <name evidence="2" type="ORF">F1737_08580</name>
</gene>
<dbReference type="KEGG" id="mefw:F1737_08580"/>
<dbReference type="SUPFAM" id="SSF53474">
    <property type="entry name" value="alpha/beta-Hydrolases"/>
    <property type="match status" value="1"/>
</dbReference>
<dbReference type="InterPro" id="IPR000073">
    <property type="entry name" value="AB_hydrolase_1"/>
</dbReference>
<dbReference type="Pfam" id="PF00561">
    <property type="entry name" value="Abhydrolase_1"/>
    <property type="match status" value="1"/>
</dbReference>
<keyword evidence="2" id="KW-0378">Hydrolase</keyword>
<dbReference type="Proteomes" id="UP001301797">
    <property type="component" value="Chromosome"/>
</dbReference>
<proteinExistence type="predicted"/>
<feature type="domain" description="AB hydrolase-1" evidence="1">
    <location>
        <begin position="34"/>
        <end position="260"/>
    </location>
</feature>
<dbReference type="GO" id="GO:0016787">
    <property type="term" value="F:hydrolase activity"/>
    <property type="evidence" value="ECO:0007669"/>
    <property type="project" value="UniProtKB-KW"/>
</dbReference>
<dbReference type="PANTHER" id="PTHR43433:SF5">
    <property type="entry name" value="AB HYDROLASE-1 DOMAIN-CONTAINING PROTEIN"/>
    <property type="match status" value="1"/>
</dbReference>
<dbReference type="InterPro" id="IPR000639">
    <property type="entry name" value="Epox_hydrolase-like"/>
</dbReference>
<evidence type="ECO:0000259" key="1">
    <source>
        <dbReference type="Pfam" id="PF00561"/>
    </source>
</evidence>
<dbReference type="InterPro" id="IPR029058">
    <property type="entry name" value="AB_hydrolase_fold"/>
</dbReference>
<sequence length="278" mass="31248">MAQVNCMSPKNADIKTVFANGIDIAYKEYGNKEPLLMITGYSATMDMWSTQLIDQLSRNYRVIVFDNRGMGLSGTTDDEYSMRLFADDTAKFLEEIGIESAHVLGWSMGTNIAQELALNYPEKVRKLIMYAGECGGGEMIMPDPEVYESLSDTSGTDEEKGMRFLKLLFPPDWMEENPVIEEYFPEITEEISPENVDKQYNAMQTWEGSYTRLTKLDIPVLIITGTEDVLTPPENSLFLAGQISGSWLVQMRGAGHGAMYQYPLEMAEVISCFIEASH</sequence>
<dbReference type="PRINTS" id="PR00111">
    <property type="entry name" value="ABHYDROLASE"/>
</dbReference>
<evidence type="ECO:0000313" key="3">
    <source>
        <dbReference type="Proteomes" id="UP001301797"/>
    </source>
</evidence>